<keyword evidence="2" id="KW-1185">Reference proteome</keyword>
<dbReference type="EMBL" id="LSRX01001397">
    <property type="protein sequence ID" value="OLP80245.1"/>
    <property type="molecule type" value="Genomic_DNA"/>
</dbReference>
<organism evidence="1 2">
    <name type="scientific">Symbiodinium microadriaticum</name>
    <name type="common">Dinoflagellate</name>
    <name type="synonym">Zooxanthella microadriatica</name>
    <dbReference type="NCBI Taxonomy" id="2951"/>
    <lineage>
        <taxon>Eukaryota</taxon>
        <taxon>Sar</taxon>
        <taxon>Alveolata</taxon>
        <taxon>Dinophyceae</taxon>
        <taxon>Suessiales</taxon>
        <taxon>Symbiodiniaceae</taxon>
        <taxon>Symbiodinium</taxon>
    </lineage>
</organism>
<proteinExistence type="predicted"/>
<dbReference type="Proteomes" id="UP000186817">
    <property type="component" value="Unassembled WGS sequence"/>
</dbReference>
<feature type="non-terminal residue" evidence="1">
    <location>
        <position position="139"/>
    </location>
</feature>
<reference evidence="1 2" key="1">
    <citation type="submission" date="2016-02" db="EMBL/GenBank/DDBJ databases">
        <title>Genome analysis of coral dinoflagellate symbionts highlights evolutionary adaptations to a symbiotic lifestyle.</title>
        <authorList>
            <person name="Aranda M."/>
            <person name="Li Y."/>
            <person name="Liew Y.J."/>
            <person name="Baumgarten S."/>
            <person name="Simakov O."/>
            <person name="Wilson M."/>
            <person name="Piel J."/>
            <person name="Ashoor H."/>
            <person name="Bougouffa S."/>
            <person name="Bajic V.B."/>
            <person name="Ryu T."/>
            <person name="Ravasi T."/>
            <person name="Bayer T."/>
            <person name="Micklem G."/>
            <person name="Kim H."/>
            <person name="Bhak J."/>
            <person name="Lajeunesse T.C."/>
            <person name="Voolstra C.R."/>
        </authorList>
    </citation>
    <scope>NUCLEOTIDE SEQUENCE [LARGE SCALE GENOMIC DNA]</scope>
    <source>
        <strain evidence="1 2">CCMP2467</strain>
    </source>
</reference>
<name>A0A1Q9CBE2_SYMMI</name>
<evidence type="ECO:0000313" key="1">
    <source>
        <dbReference type="EMBL" id="OLP80245.1"/>
    </source>
</evidence>
<sequence length="139" mass="14977">MCLSPSRTTLRHRVELFVLDAAAPMLRAATQRLAYDYGPCLFLVTGDYHADPELVHAVRDNAPDLYLAFVASCLRRGDADCPGHGSVRGGELHFSRVVAGLCFFQAGLKDVVEQEVQVSAEVCGAVPLLAAQHGMTHLG</sequence>
<protein>
    <submittedName>
        <fullName evidence="1">Uncharacterized protein</fullName>
    </submittedName>
</protein>
<evidence type="ECO:0000313" key="2">
    <source>
        <dbReference type="Proteomes" id="UP000186817"/>
    </source>
</evidence>
<gene>
    <name evidence="1" type="ORF">AK812_SmicGene39359</name>
</gene>
<accession>A0A1Q9CBE2</accession>
<dbReference type="AlphaFoldDB" id="A0A1Q9CBE2"/>
<comment type="caution">
    <text evidence="1">The sequence shown here is derived from an EMBL/GenBank/DDBJ whole genome shotgun (WGS) entry which is preliminary data.</text>
</comment>